<dbReference type="Pfam" id="PF13087">
    <property type="entry name" value="AAA_12"/>
    <property type="match status" value="1"/>
</dbReference>
<organism evidence="4 5">
    <name type="scientific">Frankliniella fusca</name>
    <dbReference type="NCBI Taxonomy" id="407009"/>
    <lineage>
        <taxon>Eukaryota</taxon>
        <taxon>Metazoa</taxon>
        <taxon>Ecdysozoa</taxon>
        <taxon>Arthropoda</taxon>
        <taxon>Hexapoda</taxon>
        <taxon>Insecta</taxon>
        <taxon>Pterygota</taxon>
        <taxon>Neoptera</taxon>
        <taxon>Paraneoptera</taxon>
        <taxon>Thysanoptera</taxon>
        <taxon>Terebrantia</taxon>
        <taxon>Thripoidea</taxon>
        <taxon>Thripidae</taxon>
        <taxon>Frankliniella</taxon>
    </lineage>
</organism>
<keyword evidence="5" id="KW-1185">Reference proteome</keyword>
<feature type="region of interest" description="Disordered" evidence="1">
    <location>
        <begin position="15"/>
        <end position="34"/>
    </location>
</feature>
<dbReference type="AlphaFoldDB" id="A0AAE1L6R3"/>
<reference evidence="4" key="1">
    <citation type="submission" date="2021-07" db="EMBL/GenBank/DDBJ databases">
        <authorList>
            <person name="Catto M.A."/>
            <person name="Jacobson A."/>
            <person name="Kennedy G."/>
            <person name="Labadie P."/>
            <person name="Hunt B.G."/>
            <person name="Srinivasan R."/>
        </authorList>
    </citation>
    <scope>NUCLEOTIDE SEQUENCE</scope>
    <source>
        <strain evidence="4">PL_HMW_Pooled</strain>
        <tissue evidence="4">Head</tissue>
    </source>
</reference>
<feature type="domain" description="DNA2/NAM7 helicase helicase" evidence="2">
    <location>
        <begin position="471"/>
        <end position="886"/>
    </location>
</feature>
<dbReference type="Proteomes" id="UP001219518">
    <property type="component" value="Unassembled WGS sequence"/>
</dbReference>
<protein>
    <submittedName>
        <fullName evidence="4">NFX1-type zinc finger-containing protein 1</fullName>
    </submittedName>
</protein>
<evidence type="ECO:0000259" key="2">
    <source>
        <dbReference type="Pfam" id="PF13086"/>
    </source>
</evidence>
<gene>
    <name evidence="4" type="ORF">KUF71_018530</name>
</gene>
<dbReference type="PANTHER" id="PTHR10887">
    <property type="entry name" value="DNA2/NAM7 HELICASE FAMILY"/>
    <property type="match status" value="1"/>
</dbReference>
<evidence type="ECO:0000259" key="3">
    <source>
        <dbReference type="Pfam" id="PF13087"/>
    </source>
</evidence>
<dbReference type="InterPro" id="IPR041679">
    <property type="entry name" value="DNA2/NAM7-like_C"/>
</dbReference>
<dbReference type="InterPro" id="IPR047187">
    <property type="entry name" value="SF1_C_Upf1"/>
</dbReference>
<evidence type="ECO:0000256" key="1">
    <source>
        <dbReference type="SAM" id="MobiDB-lite"/>
    </source>
</evidence>
<dbReference type="InterPro" id="IPR045055">
    <property type="entry name" value="DNA2/NAM7-like"/>
</dbReference>
<accession>A0AAE1L6R3</accession>
<sequence length="1259" mass="144485">MDSNDLLQDLHFQLSNAGSGCPNRSRDNNPVEAPPMLDTEDRTLMIKKWVAQVHKQHRQRSLSSDSYFGAESVCDKLKKSFLLKQDMVTEEDLEDLRLRIAQIKIQDSEISAVDQKVIDLSDLHKTASNPLLSKRLVSRTRSETVPITKFCQYSLSRSIIFPKTTEKLHCNLSAVQSVDLIKDILFDQNRNIISCQDCNPDGFSKHEEVQKKLNFRCESIIPHPNELKQKKQNIDISPNNIFAHYENVESYLNTQFYLLKEDFIRPLKDGIADYRSQLCKGVIPQEVKNLNLHHNVCVIEPRFKDNKLGIAIDLGFPLSEKIGDKSFMEGSLVLLTQNHFNDIIVGTVLFRQFLPREMQRNEMVFRRKRGRSNILIIQLHDASHFKPALRCRKFLLAESQAFFQPFYYVMKIFQSMTEDDVPMQQHIIGSEIKEKIGSPSYLMKDAEYILENQVKVKVLENDWPSAEVLKVNDSQLHAFKKALSSELVLIQGPPGTGKTYLGCKVAKALLENRQVWNKEGNQPMLLMCQTNHALDQFMELLLPVSQKLLRIGCQSKSNVLAPYNIREWLRKGRRKAGHSSDAKRQRNELQTIKSNIQSCQTELLRVTSHGILNLQTFVDFGVVKAKCTECFINSANFLMWLEEEQYSKCHFMKGCTSAKMVPIKRRCFQHYPENILLSMLENESGSGCILNKTDNGNQTEKNMVKGVVFEYALDLSDLEMNVRQRKAESPNMNHSECKLHDQIKVLEDRLIFFRNQLAIQSTAGSPTVRFDCLWDISPDNRWSLYRYWVKQLEKGLQGHLEALEHSYISVSSAVDHLKQLEKLEAMREAELVGMTTSAAARLYPVLRELHCPIEEAAEVLESHIVATITKHCQHLILIGDHKQLRPRPASYSLSKTHFTDVSLFERLALNKTVNVNILLTQHRMQPQISALIRPSIYRELQDHKCTKNRNHNISTCSYKNIEEAKMAAQLARYLLREKYNVDEVCILTAYREQVSEIEENCALYPELSGLRVLTIDNFQGEECRIVILSLVRNNRENRIGFLQIENRVCVALSRARDGLFMLGNIDMLSRNSKLWASVNRTLSRSGSVGKSFPLCCSQHPKETKWISHPDYFADYIDNIEKLNEILLSRCQEACMKTCVSGHRCNKLCSEECGGCESIVWKLLPCGHKALIKCSLDTSNYLCGVPVKKRMEPCSHSLVLQCWMPPISKKYCPNQCQSLLKCGHKCPRRCNSIRHPNHNEIKCKCEDKSSSIINRILGKV</sequence>
<dbReference type="GO" id="GO:0004386">
    <property type="term" value="F:helicase activity"/>
    <property type="evidence" value="ECO:0007669"/>
    <property type="project" value="InterPro"/>
</dbReference>
<reference evidence="4" key="2">
    <citation type="journal article" date="2023" name="BMC Genomics">
        <title>Pest status, molecular evolution, and epigenetic factors derived from the genome assembly of Frankliniella fusca, a thysanopteran phytovirus vector.</title>
        <authorList>
            <person name="Catto M.A."/>
            <person name="Labadie P.E."/>
            <person name="Jacobson A.L."/>
            <person name="Kennedy G.G."/>
            <person name="Srinivasan R."/>
            <person name="Hunt B.G."/>
        </authorList>
    </citation>
    <scope>NUCLEOTIDE SEQUENCE</scope>
    <source>
        <strain evidence="4">PL_HMW_Pooled</strain>
    </source>
</reference>
<dbReference type="GO" id="GO:0031048">
    <property type="term" value="P:regulatory ncRNA-mediated heterochromatin formation"/>
    <property type="evidence" value="ECO:0007669"/>
    <property type="project" value="TreeGrafter"/>
</dbReference>
<proteinExistence type="predicted"/>
<name>A0AAE1L6R3_9NEOP</name>
<dbReference type="PANTHER" id="PTHR10887:SF341">
    <property type="entry name" value="NFX1-TYPE ZINC FINGER-CONTAINING PROTEIN 1"/>
    <property type="match status" value="1"/>
</dbReference>
<dbReference type="Pfam" id="PF13086">
    <property type="entry name" value="AAA_11"/>
    <property type="match status" value="1"/>
</dbReference>
<feature type="domain" description="DNA2/NAM7 helicase-like C-terminal" evidence="3">
    <location>
        <begin position="951"/>
        <end position="1065"/>
    </location>
</feature>
<dbReference type="InterPro" id="IPR041677">
    <property type="entry name" value="DNA2/NAM7_AAA_11"/>
</dbReference>
<dbReference type="SUPFAM" id="SSF52540">
    <property type="entry name" value="P-loop containing nucleoside triphosphate hydrolases"/>
    <property type="match status" value="1"/>
</dbReference>
<dbReference type="EMBL" id="JAHWGI010000026">
    <property type="protein sequence ID" value="KAK3907894.1"/>
    <property type="molecule type" value="Genomic_DNA"/>
</dbReference>
<dbReference type="GO" id="GO:0031380">
    <property type="term" value="C:nuclear RNA-directed RNA polymerase complex"/>
    <property type="evidence" value="ECO:0007669"/>
    <property type="project" value="TreeGrafter"/>
</dbReference>
<dbReference type="Gene3D" id="3.40.50.300">
    <property type="entry name" value="P-loop containing nucleotide triphosphate hydrolases"/>
    <property type="match status" value="3"/>
</dbReference>
<dbReference type="InterPro" id="IPR027417">
    <property type="entry name" value="P-loop_NTPase"/>
</dbReference>
<evidence type="ECO:0000313" key="5">
    <source>
        <dbReference type="Proteomes" id="UP001219518"/>
    </source>
</evidence>
<comment type="caution">
    <text evidence="4">The sequence shown here is derived from an EMBL/GenBank/DDBJ whole genome shotgun (WGS) entry which is preliminary data.</text>
</comment>
<dbReference type="CDD" id="cd18808">
    <property type="entry name" value="SF1_C_Upf1"/>
    <property type="match status" value="1"/>
</dbReference>
<evidence type="ECO:0000313" key="4">
    <source>
        <dbReference type="EMBL" id="KAK3907894.1"/>
    </source>
</evidence>